<evidence type="ECO:0000313" key="2">
    <source>
        <dbReference type="Proteomes" id="UP000287296"/>
    </source>
</evidence>
<dbReference type="EMBL" id="QYTW02000009">
    <property type="protein sequence ID" value="RST59713.1"/>
    <property type="molecule type" value="Genomic_DNA"/>
</dbReference>
<dbReference type="AlphaFoldDB" id="A0A429X943"/>
<dbReference type="Proteomes" id="UP000287296">
    <property type="component" value="Unassembled WGS sequence"/>
</dbReference>
<accession>A0A429X943</accession>
<protein>
    <submittedName>
        <fullName evidence="1">Uncharacterized protein</fullName>
    </submittedName>
</protein>
<evidence type="ECO:0000313" key="1">
    <source>
        <dbReference type="EMBL" id="RST59713.1"/>
    </source>
</evidence>
<comment type="caution">
    <text evidence="1">The sequence shown here is derived from an EMBL/GenBank/DDBJ whole genome shotgun (WGS) entry which is preliminary data.</text>
</comment>
<gene>
    <name evidence="1" type="ORF">D5F11_011465</name>
</gene>
<name>A0A429X943_SIMTE</name>
<reference evidence="1 2" key="1">
    <citation type="submission" date="2018-12" db="EMBL/GenBank/DDBJ databases">
        <authorList>
            <person name="Sun L."/>
            <person name="Chen Z."/>
        </authorList>
    </citation>
    <scope>NUCLEOTIDE SEQUENCE [LARGE SCALE GENOMIC DNA]</scope>
    <source>
        <strain evidence="1 2">LMG 29736</strain>
    </source>
</reference>
<organism evidence="1 2">
    <name type="scientific">Siminovitchia terrae</name>
    <name type="common">Bacillus terrae</name>
    <dbReference type="NCBI Taxonomy" id="1914933"/>
    <lineage>
        <taxon>Bacteria</taxon>
        <taxon>Bacillati</taxon>
        <taxon>Bacillota</taxon>
        <taxon>Bacilli</taxon>
        <taxon>Bacillales</taxon>
        <taxon>Bacillaceae</taxon>
        <taxon>Siminovitchia</taxon>
    </lineage>
</organism>
<dbReference type="OrthoDB" id="2300838at2"/>
<proteinExistence type="predicted"/>
<sequence>MAKYEVIHDFTDLQDDNQVYFKGDSFPDPVNKRIKKERINELLSNKNKQGRAVIKEIKE</sequence>
<dbReference type="RefSeq" id="WP_120119086.1">
    <property type="nucleotide sequence ID" value="NZ_QYTW02000009.1"/>
</dbReference>